<reference evidence="4 5" key="1">
    <citation type="submission" date="2024-06" db="EMBL/GenBank/DDBJ databases">
        <title>The Natural Products Discovery Center: Release of the First 8490 Sequenced Strains for Exploring Actinobacteria Biosynthetic Diversity.</title>
        <authorList>
            <person name="Kalkreuter E."/>
            <person name="Kautsar S.A."/>
            <person name="Yang D."/>
            <person name="Bader C.D."/>
            <person name="Teijaro C.N."/>
            <person name="Fluegel L."/>
            <person name="Davis C.M."/>
            <person name="Simpson J.R."/>
            <person name="Lauterbach L."/>
            <person name="Steele A.D."/>
            <person name="Gui C."/>
            <person name="Meng S."/>
            <person name="Li G."/>
            <person name="Viehrig K."/>
            <person name="Ye F."/>
            <person name="Su P."/>
            <person name="Kiefer A.F."/>
            <person name="Nichols A."/>
            <person name="Cepeda A.J."/>
            <person name="Yan W."/>
            <person name="Fan B."/>
            <person name="Jiang Y."/>
            <person name="Adhikari A."/>
            <person name="Zheng C.-J."/>
            <person name="Schuster L."/>
            <person name="Cowan T.M."/>
            <person name="Smanski M.J."/>
            <person name="Chevrette M.G."/>
            <person name="De Carvalho L.P.S."/>
            <person name="Shen B."/>
        </authorList>
    </citation>
    <scope>NUCLEOTIDE SEQUENCE [LARGE SCALE GENOMIC DNA]</scope>
    <source>
        <strain evidence="4 5">NPDC033039</strain>
    </source>
</reference>
<protein>
    <submittedName>
        <fullName evidence="4">Transporter substrate-binding domain-containing protein</fullName>
    </submittedName>
</protein>
<accession>A0ABV2Z6V8</accession>
<sequence length="291" mass="31607">MTSAAPRRRASVGAVLLVLTALAASACADDRPPTLLDQRSVSVGVKNDQPGTGEEAAYKFAGFDVTVARHLLEEVGAKGHFSSVPSENRSQVIADGDQDLVAATFSITPTRMKDTDFIGPYATTSQGVMIRNKDAGRIKKLEDLKGRAVCTWKGAISFDELNREAYRSISVYQVADASRCIDDLRAGRATAVSTDQMILYGFTQKYPELHVVPGIVVGSPNDYGIAIAKKYRADCRKLSDKLRDYLNGTDWERDFALSLPSIANHVQNWQTEFKPSAESVGQLSCRDAPAA</sequence>
<dbReference type="EMBL" id="JBEZVI010000029">
    <property type="protein sequence ID" value="MEU3713741.1"/>
    <property type="molecule type" value="Genomic_DNA"/>
</dbReference>
<keyword evidence="1 2" id="KW-0732">Signal</keyword>
<comment type="caution">
    <text evidence="4">The sequence shown here is derived from an EMBL/GenBank/DDBJ whole genome shotgun (WGS) entry which is preliminary data.</text>
</comment>
<dbReference type="InterPro" id="IPR001638">
    <property type="entry name" value="Solute-binding_3/MltF_N"/>
</dbReference>
<evidence type="ECO:0000256" key="2">
    <source>
        <dbReference type="SAM" id="SignalP"/>
    </source>
</evidence>
<dbReference type="PANTHER" id="PTHR35936:SF17">
    <property type="entry name" value="ARGININE-BINDING EXTRACELLULAR PROTEIN ARTP"/>
    <property type="match status" value="1"/>
</dbReference>
<gene>
    <name evidence="4" type="ORF">AB0E61_27050</name>
</gene>
<dbReference type="Proteomes" id="UP001550853">
    <property type="component" value="Unassembled WGS sequence"/>
</dbReference>
<name>A0ABV2Z6V8_9ACTN</name>
<dbReference type="RefSeq" id="WP_030285824.1">
    <property type="nucleotide sequence ID" value="NZ_JBEZVI010000029.1"/>
</dbReference>
<evidence type="ECO:0000313" key="4">
    <source>
        <dbReference type="EMBL" id="MEU3713741.1"/>
    </source>
</evidence>
<dbReference type="Gene3D" id="3.40.190.10">
    <property type="entry name" value="Periplasmic binding protein-like II"/>
    <property type="match status" value="2"/>
</dbReference>
<organism evidence="4 5">
    <name type="scientific">Streptomyces catenulae</name>
    <dbReference type="NCBI Taxonomy" id="66875"/>
    <lineage>
        <taxon>Bacteria</taxon>
        <taxon>Bacillati</taxon>
        <taxon>Actinomycetota</taxon>
        <taxon>Actinomycetes</taxon>
        <taxon>Kitasatosporales</taxon>
        <taxon>Streptomycetaceae</taxon>
        <taxon>Streptomyces</taxon>
    </lineage>
</organism>
<dbReference type="SMART" id="SM00062">
    <property type="entry name" value="PBPb"/>
    <property type="match status" value="1"/>
</dbReference>
<evidence type="ECO:0000256" key="1">
    <source>
        <dbReference type="ARBA" id="ARBA00022729"/>
    </source>
</evidence>
<dbReference type="SUPFAM" id="SSF53850">
    <property type="entry name" value="Periplasmic binding protein-like II"/>
    <property type="match status" value="1"/>
</dbReference>
<evidence type="ECO:0000313" key="5">
    <source>
        <dbReference type="Proteomes" id="UP001550853"/>
    </source>
</evidence>
<keyword evidence="5" id="KW-1185">Reference proteome</keyword>
<dbReference type="PANTHER" id="PTHR35936">
    <property type="entry name" value="MEMBRANE-BOUND LYTIC MUREIN TRANSGLYCOSYLASE F"/>
    <property type="match status" value="1"/>
</dbReference>
<feature type="signal peptide" evidence="2">
    <location>
        <begin position="1"/>
        <end position="28"/>
    </location>
</feature>
<feature type="chain" id="PRO_5046868886" evidence="2">
    <location>
        <begin position="29"/>
        <end position="291"/>
    </location>
</feature>
<dbReference type="PROSITE" id="PS51257">
    <property type="entry name" value="PROKAR_LIPOPROTEIN"/>
    <property type="match status" value="1"/>
</dbReference>
<feature type="domain" description="Solute-binding protein family 3/N-terminal" evidence="3">
    <location>
        <begin position="40"/>
        <end position="265"/>
    </location>
</feature>
<dbReference type="Pfam" id="PF00497">
    <property type="entry name" value="SBP_bac_3"/>
    <property type="match status" value="1"/>
</dbReference>
<evidence type="ECO:0000259" key="3">
    <source>
        <dbReference type="SMART" id="SM00062"/>
    </source>
</evidence>
<proteinExistence type="predicted"/>